<sequence length="489" mass="52253">MDSIDLWIIGCYLLATLVLGVWLGRGQKNQADFFLGGRDLPWVALLLSIVATETSTVTFLSVPGLSFQEGGNFYFLQLAIGYIIGRLAVVVILLPMHFSGRPLTAYAILEHRFGTATRQAGSIVFLLARTAGDGLRLLLTALALHHAVGWPIEGCVVAIAGVAGIYSLWGGVKSVVWNDCLQFGIYTLGAFVILAVILGRLPRGFSQLTDFAVQTGRDHFLDFTLPFTGHVDHITFWSGLFGGAFLSLATHGADHLIVQRYLCAKNQKAAALALATSGPVVFLQFALFLLIGLGVACYFNEFDPSRLTTPKDQALASFVVTELSPGVRGLIMAAVFAAAMSTLSSSVNSSASSLMDDLIAPWVRHWSEEKVMLMARILTAVFTVAQAVVAIAVYWTYNDSAIITQVLAIAGFAAGLLLGLYFLGMAVGRAKNWQAISALIVGAAVTSYALACEVNGLWFPVIGAGTTMMTGILLTLMFPSNEPESNANA</sequence>
<keyword evidence="3" id="KW-0813">Transport</keyword>
<evidence type="ECO:0000256" key="9">
    <source>
        <dbReference type="ARBA" id="ARBA00023136"/>
    </source>
</evidence>
<dbReference type="Pfam" id="PF00474">
    <property type="entry name" value="SSF"/>
    <property type="match status" value="1"/>
</dbReference>
<dbReference type="AlphaFoldDB" id="A0A9X2JHM9"/>
<evidence type="ECO:0000256" key="12">
    <source>
        <dbReference type="SAM" id="Phobius"/>
    </source>
</evidence>
<keyword evidence="4" id="KW-1003">Cell membrane</keyword>
<keyword evidence="6 12" id="KW-1133">Transmembrane helix</keyword>
<dbReference type="Proteomes" id="UP001155241">
    <property type="component" value="Unassembled WGS sequence"/>
</dbReference>
<evidence type="ECO:0000256" key="5">
    <source>
        <dbReference type="ARBA" id="ARBA00022692"/>
    </source>
</evidence>
<feature type="transmembrane region" description="Helical" evidence="12">
    <location>
        <begin position="435"/>
        <end position="451"/>
    </location>
</feature>
<evidence type="ECO:0000256" key="6">
    <source>
        <dbReference type="ARBA" id="ARBA00022989"/>
    </source>
</evidence>
<feature type="transmembrane region" description="Helical" evidence="12">
    <location>
        <begin position="457"/>
        <end position="478"/>
    </location>
</feature>
<evidence type="ECO:0000313" key="14">
    <source>
        <dbReference type="Proteomes" id="UP001155241"/>
    </source>
</evidence>
<feature type="transmembrane region" description="Helical" evidence="12">
    <location>
        <begin position="373"/>
        <end position="395"/>
    </location>
</feature>
<accession>A0A9X2JHM9</accession>
<organism evidence="13 14">
    <name type="scientific">Aeoliella straminimaris</name>
    <dbReference type="NCBI Taxonomy" id="2954799"/>
    <lineage>
        <taxon>Bacteria</taxon>
        <taxon>Pseudomonadati</taxon>
        <taxon>Planctomycetota</taxon>
        <taxon>Planctomycetia</taxon>
        <taxon>Pirellulales</taxon>
        <taxon>Lacipirellulaceae</taxon>
        <taxon>Aeoliella</taxon>
    </lineage>
</organism>
<keyword evidence="9 12" id="KW-0472">Membrane</keyword>
<dbReference type="EMBL" id="JAMXLR010000039">
    <property type="protein sequence ID" value="MCO6044803.1"/>
    <property type="molecule type" value="Genomic_DNA"/>
</dbReference>
<dbReference type="GO" id="GO:0006814">
    <property type="term" value="P:sodium ion transport"/>
    <property type="evidence" value="ECO:0007669"/>
    <property type="project" value="UniProtKB-KW"/>
</dbReference>
<dbReference type="GO" id="GO:0015293">
    <property type="term" value="F:symporter activity"/>
    <property type="evidence" value="ECO:0007669"/>
    <property type="project" value="TreeGrafter"/>
</dbReference>
<evidence type="ECO:0000256" key="10">
    <source>
        <dbReference type="ARBA" id="ARBA00023201"/>
    </source>
</evidence>
<comment type="caution">
    <text evidence="13">The sequence shown here is derived from an EMBL/GenBank/DDBJ whole genome shotgun (WGS) entry which is preliminary data.</text>
</comment>
<comment type="subcellular location">
    <subcellularLocation>
        <location evidence="1">Cell membrane</location>
        <topology evidence="1">Multi-pass membrane protein</topology>
    </subcellularLocation>
</comment>
<gene>
    <name evidence="13" type="ORF">NG895_12900</name>
</gene>
<reference evidence="13" key="1">
    <citation type="submission" date="2022-06" db="EMBL/GenBank/DDBJ databases">
        <title>Aeoliella straminimaris, a novel planctomycete from sediments.</title>
        <authorList>
            <person name="Vitorino I.R."/>
            <person name="Lage O.M."/>
        </authorList>
    </citation>
    <scope>NUCLEOTIDE SEQUENCE</scope>
    <source>
        <strain evidence="13">ICT_H6.2</strain>
    </source>
</reference>
<feature type="transmembrane region" description="Helical" evidence="12">
    <location>
        <begin position="269"/>
        <end position="295"/>
    </location>
</feature>
<evidence type="ECO:0000256" key="2">
    <source>
        <dbReference type="ARBA" id="ARBA00006434"/>
    </source>
</evidence>
<feature type="transmembrane region" description="Helical" evidence="12">
    <location>
        <begin position="150"/>
        <end position="169"/>
    </location>
</feature>
<feature type="transmembrane region" description="Helical" evidence="12">
    <location>
        <begin position="6"/>
        <end position="23"/>
    </location>
</feature>
<feature type="transmembrane region" description="Helical" evidence="12">
    <location>
        <begin position="234"/>
        <end position="257"/>
    </location>
</feature>
<keyword evidence="14" id="KW-1185">Reference proteome</keyword>
<feature type="transmembrane region" description="Helical" evidence="12">
    <location>
        <begin position="401"/>
        <end position="423"/>
    </location>
</feature>
<feature type="transmembrane region" description="Helical" evidence="12">
    <location>
        <begin position="74"/>
        <end position="99"/>
    </location>
</feature>
<dbReference type="InterPro" id="IPR051163">
    <property type="entry name" value="Sodium:Solute_Symporter_SSF"/>
</dbReference>
<dbReference type="PANTHER" id="PTHR42985:SF47">
    <property type="entry name" value="INTEGRAL MEMBRANE TRANSPORT PROTEIN"/>
    <property type="match status" value="1"/>
</dbReference>
<name>A0A9X2JHM9_9BACT</name>
<evidence type="ECO:0000256" key="4">
    <source>
        <dbReference type="ARBA" id="ARBA00022475"/>
    </source>
</evidence>
<proteinExistence type="inferred from homology"/>
<keyword evidence="5 12" id="KW-0812">Transmembrane</keyword>
<dbReference type="GO" id="GO:0005886">
    <property type="term" value="C:plasma membrane"/>
    <property type="evidence" value="ECO:0007669"/>
    <property type="project" value="UniProtKB-SubCell"/>
</dbReference>
<evidence type="ECO:0000256" key="8">
    <source>
        <dbReference type="ARBA" id="ARBA00023065"/>
    </source>
</evidence>
<feature type="transmembrane region" description="Helical" evidence="12">
    <location>
        <begin position="43"/>
        <end position="62"/>
    </location>
</feature>
<dbReference type="InterPro" id="IPR038377">
    <property type="entry name" value="Na/Glc_symporter_sf"/>
</dbReference>
<keyword evidence="7" id="KW-0915">Sodium</keyword>
<keyword evidence="8" id="KW-0406">Ion transport</keyword>
<dbReference type="NCBIfam" id="TIGR00813">
    <property type="entry name" value="sss"/>
    <property type="match status" value="1"/>
</dbReference>
<keyword evidence="10" id="KW-0739">Sodium transport</keyword>
<dbReference type="PANTHER" id="PTHR42985">
    <property type="entry name" value="SODIUM-COUPLED MONOCARBOXYLATE TRANSPORTER"/>
    <property type="match status" value="1"/>
</dbReference>
<evidence type="ECO:0000313" key="13">
    <source>
        <dbReference type="EMBL" id="MCO6044803.1"/>
    </source>
</evidence>
<dbReference type="PROSITE" id="PS50283">
    <property type="entry name" value="NA_SOLUT_SYMP_3"/>
    <property type="match status" value="1"/>
</dbReference>
<feature type="transmembrane region" description="Helical" evidence="12">
    <location>
        <begin position="181"/>
        <end position="201"/>
    </location>
</feature>
<dbReference type="RefSeq" id="WP_252852918.1">
    <property type="nucleotide sequence ID" value="NZ_JAMXLR010000039.1"/>
</dbReference>
<evidence type="ECO:0000256" key="1">
    <source>
        <dbReference type="ARBA" id="ARBA00004651"/>
    </source>
</evidence>
<protein>
    <submittedName>
        <fullName evidence="13">Sodium/solute symporter</fullName>
    </submittedName>
</protein>
<evidence type="ECO:0000256" key="11">
    <source>
        <dbReference type="RuleBase" id="RU362091"/>
    </source>
</evidence>
<comment type="similarity">
    <text evidence="2 11">Belongs to the sodium:solute symporter (SSF) (TC 2.A.21) family.</text>
</comment>
<evidence type="ECO:0000256" key="3">
    <source>
        <dbReference type="ARBA" id="ARBA00022448"/>
    </source>
</evidence>
<dbReference type="Gene3D" id="1.20.1730.10">
    <property type="entry name" value="Sodium/glucose cotransporter"/>
    <property type="match status" value="1"/>
</dbReference>
<evidence type="ECO:0000256" key="7">
    <source>
        <dbReference type="ARBA" id="ARBA00023053"/>
    </source>
</evidence>
<dbReference type="InterPro" id="IPR001734">
    <property type="entry name" value="Na/solute_symporter"/>
</dbReference>